<accession>W8XA51</accession>
<feature type="compositionally biased region" description="Basic and acidic residues" evidence="1">
    <location>
        <begin position="7"/>
        <end position="21"/>
    </location>
</feature>
<evidence type="ECO:0000313" key="2">
    <source>
        <dbReference type="EMBL" id="CDM25965.1"/>
    </source>
</evidence>
<dbReference type="STRING" id="1437824.BN940_17671"/>
<dbReference type="EMBL" id="HG916765">
    <property type="protein sequence ID" value="CDM25965.1"/>
    <property type="molecule type" value="Genomic_DNA"/>
</dbReference>
<gene>
    <name evidence="2" type="ORF">BN940_17671</name>
</gene>
<keyword evidence="3" id="KW-1185">Reference proteome</keyword>
<proteinExistence type="predicted"/>
<feature type="region of interest" description="Disordered" evidence="1">
    <location>
        <begin position="1"/>
        <end position="44"/>
    </location>
</feature>
<dbReference type="KEGG" id="cdn:BN940_17671"/>
<dbReference type="AlphaFoldDB" id="W8XA51"/>
<reference evidence="2 3" key="1">
    <citation type="journal article" date="2014" name="BMC Microbiol.">
        <title>The oxygen-independent metabolism of cyclic monoterpenes in Castellaniella defragrans 65Phen.</title>
        <authorList>
            <person name="Petasch J."/>
            <person name="Disch E.M."/>
            <person name="Markert S."/>
            <person name="Becher D."/>
            <person name="Schweder T."/>
            <person name="Huttel B."/>
            <person name="Reinhardt R."/>
            <person name="Harder J."/>
        </authorList>
    </citation>
    <scope>NUCLEOTIDE SEQUENCE [LARGE SCALE GENOMIC DNA]</scope>
    <source>
        <strain evidence="2">65Phen</strain>
    </source>
</reference>
<organism evidence="2 3">
    <name type="scientific">Castellaniella defragrans (strain DSM 12143 / CCUG 39792 / 65Phen)</name>
    <name type="common">Alcaligenes defragrans</name>
    <dbReference type="NCBI Taxonomy" id="1437824"/>
    <lineage>
        <taxon>Bacteria</taxon>
        <taxon>Pseudomonadati</taxon>
        <taxon>Pseudomonadota</taxon>
        <taxon>Betaproteobacteria</taxon>
        <taxon>Burkholderiales</taxon>
        <taxon>Alcaligenaceae</taxon>
        <taxon>Castellaniella</taxon>
    </lineage>
</organism>
<evidence type="ECO:0000256" key="1">
    <source>
        <dbReference type="SAM" id="MobiDB-lite"/>
    </source>
</evidence>
<evidence type="ECO:0000313" key="3">
    <source>
        <dbReference type="Proteomes" id="UP000019805"/>
    </source>
</evidence>
<dbReference type="HOGENOM" id="CLU_3214001_0_0_4"/>
<sequence>MRLGHKGLHDGVPDEMNERISADPPGLYEGAWPKKASPIPQPVR</sequence>
<protein>
    <submittedName>
        <fullName evidence="2">Uncharacterized protein</fullName>
    </submittedName>
</protein>
<name>W8XA51_CASD6</name>
<dbReference type="Proteomes" id="UP000019805">
    <property type="component" value="Chromosome"/>
</dbReference>